<name>A0A381ZWR8_9ZZZZ</name>
<proteinExistence type="predicted"/>
<feature type="domain" description="Amidohydrolase-related" evidence="1">
    <location>
        <begin position="46"/>
        <end position="337"/>
    </location>
</feature>
<evidence type="ECO:0000259" key="1">
    <source>
        <dbReference type="Pfam" id="PF01979"/>
    </source>
</evidence>
<accession>A0A381ZWR8</accession>
<dbReference type="PANTHER" id="PTHR43135">
    <property type="entry name" value="ALPHA-D-RIBOSE 1-METHYLPHOSPHONATE 5-TRIPHOSPHATE DIPHOSPHATASE"/>
    <property type="match status" value="1"/>
</dbReference>
<dbReference type="Pfam" id="PF01979">
    <property type="entry name" value="Amidohydro_1"/>
    <property type="match status" value="1"/>
</dbReference>
<dbReference type="InterPro" id="IPR011059">
    <property type="entry name" value="Metal-dep_hydrolase_composite"/>
</dbReference>
<protein>
    <recommendedName>
        <fullName evidence="1">Amidohydrolase-related domain-containing protein</fullName>
    </recommendedName>
</protein>
<dbReference type="PANTHER" id="PTHR43135:SF3">
    <property type="entry name" value="ALPHA-D-RIBOSE 1-METHYLPHOSPHONATE 5-TRIPHOSPHATE DIPHOSPHATASE"/>
    <property type="match status" value="1"/>
</dbReference>
<reference evidence="2" key="1">
    <citation type="submission" date="2018-05" db="EMBL/GenBank/DDBJ databases">
        <authorList>
            <person name="Lanie J.A."/>
            <person name="Ng W.-L."/>
            <person name="Kazmierczak K.M."/>
            <person name="Andrzejewski T.M."/>
            <person name="Davidsen T.M."/>
            <person name="Wayne K.J."/>
            <person name="Tettelin H."/>
            <person name="Glass J.I."/>
            <person name="Rusch D."/>
            <person name="Podicherti R."/>
            <person name="Tsui H.-C.T."/>
            <person name="Winkler M.E."/>
        </authorList>
    </citation>
    <scope>NUCLEOTIDE SEQUENCE</scope>
</reference>
<dbReference type="Gene3D" id="3.20.20.140">
    <property type="entry name" value="Metal-dependent hydrolases"/>
    <property type="match status" value="1"/>
</dbReference>
<dbReference type="SUPFAM" id="SSF51338">
    <property type="entry name" value="Composite domain of metallo-dependent hydrolases"/>
    <property type="match status" value="1"/>
</dbReference>
<sequence>MPGLIDVMTYYGIDPKDLNETIKPITPELRIIESYYPFGTFGEGTGELKATDLLSGGITTIYIAPGDGTILGGQGAIVKTAASTFDEMVIRAPAAMDITLGSKPGKLNRKENRTPVTKMAAVSQLRETFIKAQEYQTIKDNPVRDLSMEAMSLLLERKIPARIQANGPGDIRTAMNLADEFNFDLIIDGGASSDTYIDELADKSISIVLGPVSHPYISGEEIPNLSEYPTIDEGLAGRLHKAGIKVAFGSFSYGLGSLAKGITGKWLLIDAAIATGYGMPEDAVLRSITLSAAEILDIDDRVGSLEIGKDADIIVLDGDPLSIKTWVERVYISGKLVHTKE</sequence>
<evidence type="ECO:0000313" key="2">
    <source>
        <dbReference type="EMBL" id="SVA93755.1"/>
    </source>
</evidence>
<dbReference type="SUPFAM" id="SSF51556">
    <property type="entry name" value="Metallo-dependent hydrolases"/>
    <property type="match status" value="1"/>
</dbReference>
<dbReference type="AlphaFoldDB" id="A0A381ZWR8"/>
<dbReference type="InterPro" id="IPR051781">
    <property type="entry name" value="Metallo-dep_Hydrolase"/>
</dbReference>
<gene>
    <name evidence="2" type="ORF">METZ01_LOCUS146609</name>
</gene>
<dbReference type="EMBL" id="UINC01022988">
    <property type="protein sequence ID" value="SVA93755.1"/>
    <property type="molecule type" value="Genomic_DNA"/>
</dbReference>
<dbReference type="GO" id="GO:0016810">
    <property type="term" value="F:hydrolase activity, acting on carbon-nitrogen (but not peptide) bonds"/>
    <property type="evidence" value="ECO:0007669"/>
    <property type="project" value="InterPro"/>
</dbReference>
<organism evidence="2">
    <name type="scientific">marine metagenome</name>
    <dbReference type="NCBI Taxonomy" id="408172"/>
    <lineage>
        <taxon>unclassified sequences</taxon>
        <taxon>metagenomes</taxon>
        <taxon>ecological metagenomes</taxon>
    </lineage>
</organism>
<dbReference type="InterPro" id="IPR032466">
    <property type="entry name" value="Metal_Hydrolase"/>
</dbReference>
<dbReference type="InterPro" id="IPR006680">
    <property type="entry name" value="Amidohydro-rel"/>
</dbReference>